<dbReference type="Proteomes" id="UP001161247">
    <property type="component" value="Chromosome 4"/>
</dbReference>
<organism evidence="2 3">
    <name type="scientific">Oldenlandia corymbosa var. corymbosa</name>
    <dbReference type="NCBI Taxonomy" id="529605"/>
    <lineage>
        <taxon>Eukaryota</taxon>
        <taxon>Viridiplantae</taxon>
        <taxon>Streptophyta</taxon>
        <taxon>Embryophyta</taxon>
        <taxon>Tracheophyta</taxon>
        <taxon>Spermatophyta</taxon>
        <taxon>Magnoliopsida</taxon>
        <taxon>eudicotyledons</taxon>
        <taxon>Gunneridae</taxon>
        <taxon>Pentapetalae</taxon>
        <taxon>asterids</taxon>
        <taxon>lamiids</taxon>
        <taxon>Gentianales</taxon>
        <taxon>Rubiaceae</taxon>
        <taxon>Rubioideae</taxon>
        <taxon>Spermacoceae</taxon>
        <taxon>Hedyotis-Oldenlandia complex</taxon>
        <taxon>Oldenlandia</taxon>
    </lineage>
</organism>
<feature type="compositionally biased region" description="Pro residues" evidence="1">
    <location>
        <begin position="1"/>
        <end position="17"/>
    </location>
</feature>
<evidence type="ECO:0000256" key="1">
    <source>
        <dbReference type="SAM" id="MobiDB-lite"/>
    </source>
</evidence>
<dbReference type="PANTHER" id="PTHR37173">
    <property type="entry name" value="HYDROXYPROLINE-RICH GLYCOPROTEIN FAMILY PROTEIN"/>
    <property type="match status" value="1"/>
</dbReference>
<feature type="region of interest" description="Disordered" evidence="1">
    <location>
        <begin position="205"/>
        <end position="238"/>
    </location>
</feature>
<sequence length="367" mass="39298">MALSAPPPPPDASPPPTTAATATTASTSTPATTTTTTTHAARPPFPPNPRLPPPTQSHAIYPAPFYPPQVIHPPHLANPRLPSSPSFPQPLPHDVSTAAASPATTNSGILYPVASSGRGFIQKQQPSTVTVSNSNPNSHPFNNRSGVISYSRPLFGYPHPDPGQSPGMAMGMGYVSGRPAQFQQQGGVSGTMVFPGVINSVPVASSQGQRKISFSSAPNADSNGHKDSRGKSRDESLLTVRDRKVKMSESASIYALCRSWLKNGALEGNQPVYQDGARLPRPLPLSVEKVVSPAEKDDAKEETEEEGSVENLTPEELLQGHIKRAKKVRSCLREERLRRIARYKTRLALLLPPMVEQQLRNDSAPGN</sequence>
<evidence type="ECO:0000313" key="3">
    <source>
        <dbReference type="Proteomes" id="UP001161247"/>
    </source>
</evidence>
<dbReference type="AlphaFoldDB" id="A0AAV1D8A7"/>
<feature type="compositionally biased region" description="Pro residues" evidence="1">
    <location>
        <begin position="43"/>
        <end position="55"/>
    </location>
</feature>
<feature type="compositionally biased region" description="Polar residues" evidence="1">
    <location>
        <begin position="205"/>
        <end position="222"/>
    </location>
</feature>
<dbReference type="InterPro" id="IPR028226">
    <property type="entry name" value="LIN37"/>
</dbReference>
<feature type="region of interest" description="Disordered" evidence="1">
    <location>
        <begin position="290"/>
        <end position="311"/>
    </location>
</feature>
<proteinExistence type="predicted"/>
<name>A0AAV1D8A7_OLDCO</name>
<feature type="region of interest" description="Disordered" evidence="1">
    <location>
        <begin position="121"/>
        <end position="142"/>
    </location>
</feature>
<dbReference type="Pfam" id="PF15306">
    <property type="entry name" value="LIN37"/>
    <property type="match status" value="1"/>
</dbReference>
<accession>A0AAV1D8A7</accession>
<dbReference type="EMBL" id="OX459121">
    <property type="protein sequence ID" value="CAI9103209.1"/>
    <property type="molecule type" value="Genomic_DNA"/>
</dbReference>
<reference evidence="2" key="1">
    <citation type="submission" date="2023-03" db="EMBL/GenBank/DDBJ databases">
        <authorList>
            <person name="Julca I."/>
        </authorList>
    </citation>
    <scope>NUCLEOTIDE SEQUENCE</scope>
</reference>
<feature type="compositionally biased region" description="Low complexity" evidence="1">
    <location>
        <begin position="18"/>
        <end position="42"/>
    </location>
</feature>
<dbReference type="GO" id="GO:0017053">
    <property type="term" value="C:transcription repressor complex"/>
    <property type="evidence" value="ECO:0007669"/>
    <property type="project" value="InterPro"/>
</dbReference>
<keyword evidence="3" id="KW-1185">Reference proteome</keyword>
<evidence type="ECO:0000313" key="2">
    <source>
        <dbReference type="EMBL" id="CAI9103209.1"/>
    </source>
</evidence>
<gene>
    <name evidence="2" type="ORF">OLC1_LOCUS12423</name>
</gene>
<feature type="compositionally biased region" description="Basic and acidic residues" evidence="1">
    <location>
        <begin position="223"/>
        <end position="238"/>
    </location>
</feature>
<protein>
    <submittedName>
        <fullName evidence="2">OLC1v1001658C2</fullName>
    </submittedName>
</protein>
<feature type="region of interest" description="Disordered" evidence="1">
    <location>
        <begin position="1"/>
        <end position="100"/>
    </location>
</feature>
<dbReference type="PANTHER" id="PTHR37173:SF1">
    <property type="entry name" value="PROLINE-RICH FAMILY PROTEIN"/>
    <property type="match status" value="1"/>
</dbReference>
<feature type="compositionally biased region" description="Low complexity" evidence="1">
    <location>
        <begin position="126"/>
        <end position="142"/>
    </location>
</feature>